<dbReference type="InterPro" id="IPR056140">
    <property type="entry name" value="DUF7723"/>
</dbReference>
<reference evidence="2 3" key="1">
    <citation type="submission" date="2018-02" db="EMBL/GenBank/DDBJ databases">
        <title>Complete genome sequencing of Faecalibacterium prausnitzii strains isolated from the human gut.</title>
        <authorList>
            <person name="Fitzgerald B.C."/>
            <person name="Shkoporov A.N."/>
            <person name="Ross P.R."/>
            <person name="Hill C."/>
        </authorList>
    </citation>
    <scope>NUCLEOTIDE SEQUENCE [LARGE SCALE GENOMIC DNA]</scope>
    <source>
        <strain evidence="2 3">APC922/41-1</strain>
    </source>
</reference>
<dbReference type="RefSeq" id="WP_112145495.1">
    <property type="nucleotide sequence ID" value="NZ_PRLC01000011.1"/>
</dbReference>
<gene>
    <name evidence="2" type="ORF">C4N23_08795</name>
</gene>
<evidence type="ECO:0000313" key="2">
    <source>
        <dbReference type="EMBL" id="RAW60484.1"/>
    </source>
</evidence>
<name>A0A329UHQ2_9FIRM</name>
<proteinExistence type="predicted"/>
<keyword evidence="3" id="KW-1185">Reference proteome</keyword>
<comment type="caution">
    <text evidence="2">The sequence shown here is derived from an EMBL/GenBank/DDBJ whole genome shotgun (WGS) entry which is preliminary data.</text>
</comment>
<dbReference type="Pfam" id="PF24848">
    <property type="entry name" value="DUF7723"/>
    <property type="match status" value="1"/>
</dbReference>
<dbReference type="Proteomes" id="UP000250429">
    <property type="component" value="Unassembled WGS sequence"/>
</dbReference>
<evidence type="ECO:0000313" key="3">
    <source>
        <dbReference type="Proteomes" id="UP000250429"/>
    </source>
</evidence>
<organism evidence="2 3">
    <name type="scientific">Faecalibacterium hattorii</name>
    <dbReference type="NCBI Taxonomy" id="2935520"/>
    <lineage>
        <taxon>Bacteria</taxon>
        <taxon>Bacillati</taxon>
        <taxon>Bacillota</taxon>
        <taxon>Clostridia</taxon>
        <taxon>Eubacteriales</taxon>
        <taxon>Oscillospiraceae</taxon>
        <taxon>Faecalibacterium</taxon>
    </lineage>
</organism>
<dbReference type="EMBL" id="PRLC01000011">
    <property type="protein sequence ID" value="RAW60484.1"/>
    <property type="molecule type" value="Genomic_DNA"/>
</dbReference>
<protein>
    <recommendedName>
        <fullName evidence="1">DUF7723 domain-containing protein</fullName>
    </recommendedName>
</protein>
<feature type="domain" description="DUF7723" evidence="1">
    <location>
        <begin position="1"/>
        <end position="71"/>
    </location>
</feature>
<accession>A0A329UHQ2</accession>
<evidence type="ECO:0000259" key="1">
    <source>
        <dbReference type="Pfam" id="PF24848"/>
    </source>
</evidence>
<dbReference type="AlphaFoldDB" id="A0A329UHQ2"/>
<sequence length="74" mass="8417">MPDIIKVADTADMIVNGYAFTKENGMIRVLNLNHPERACVLTKNGEMAETTMDDVELSIVSDYYQKNKKYLEES</sequence>